<keyword evidence="5" id="KW-1185">Reference proteome</keyword>
<dbReference type="InterPro" id="IPR003784">
    <property type="entry name" value="BioY"/>
</dbReference>
<organism evidence="4 5">
    <name type="scientific">Brumimicrobium aurantiacum</name>
    <dbReference type="NCBI Taxonomy" id="1737063"/>
    <lineage>
        <taxon>Bacteria</taxon>
        <taxon>Pseudomonadati</taxon>
        <taxon>Bacteroidota</taxon>
        <taxon>Flavobacteriia</taxon>
        <taxon>Flavobacteriales</taxon>
        <taxon>Crocinitomicaceae</taxon>
        <taxon>Brumimicrobium</taxon>
    </lineage>
</organism>
<dbReference type="PANTHER" id="PTHR34295:SF1">
    <property type="entry name" value="BIOTIN TRANSPORTER BIOY"/>
    <property type="match status" value="1"/>
</dbReference>
<evidence type="ECO:0000313" key="4">
    <source>
        <dbReference type="EMBL" id="RFC54210.1"/>
    </source>
</evidence>
<proteinExistence type="inferred from homology"/>
<keyword evidence="2" id="KW-1003">Cell membrane</keyword>
<feature type="transmembrane region" description="Helical" evidence="3">
    <location>
        <begin position="7"/>
        <end position="27"/>
    </location>
</feature>
<feature type="transmembrane region" description="Helical" evidence="3">
    <location>
        <begin position="33"/>
        <end position="49"/>
    </location>
</feature>
<evidence type="ECO:0000256" key="1">
    <source>
        <dbReference type="ARBA" id="ARBA00010692"/>
    </source>
</evidence>
<dbReference type="RefSeq" id="WP_116881050.1">
    <property type="nucleotide sequence ID" value="NZ_QURB01000005.1"/>
</dbReference>
<evidence type="ECO:0000256" key="2">
    <source>
        <dbReference type="PIRNR" id="PIRNR016661"/>
    </source>
</evidence>
<feature type="transmembrane region" description="Helical" evidence="3">
    <location>
        <begin position="85"/>
        <end position="101"/>
    </location>
</feature>
<keyword evidence="3" id="KW-0812">Transmembrane</keyword>
<dbReference type="GO" id="GO:0005886">
    <property type="term" value="C:plasma membrane"/>
    <property type="evidence" value="ECO:0007669"/>
    <property type="project" value="UniProtKB-SubCell"/>
</dbReference>
<keyword evidence="3" id="KW-1133">Transmembrane helix</keyword>
<comment type="caution">
    <text evidence="4">The sequence shown here is derived from an EMBL/GenBank/DDBJ whole genome shotgun (WGS) entry which is preliminary data.</text>
</comment>
<name>A0A3E1EXB5_9FLAO</name>
<keyword evidence="2" id="KW-0813">Transport</keyword>
<protein>
    <recommendedName>
        <fullName evidence="2">Biotin transporter</fullName>
    </recommendedName>
</protein>
<sequence>MESSIRIFIGLIFIILFTQIQIDIELLNVDIPITGQTFAVLLVAYVFGLKDGTISILLYLLIGLVGLPIFADGGNGINAFKGNSGGYLIGFLFGGIITALLSEKWSNTISNALITALLGTLIILLCGVTRLAFSLGISDAILYGFNPFVLGGLVKILLGGTTGWLLKKYVI</sequence>
<comment type="similarity">
    <text evidence="1 2">Belongs to the BioY family.</text>
</comment>
<feature type="transmembrane region" description="Helical" evidence="3">
    <location>
        <begin position="56"/>
        <end position="73"/>
    </location>
</feature>
<keyword evidence="2 3" id="KW-0472">Membrane</keyword>
<evidence type="ECO:0000313" key="5">
    <source>
        <dbReference type="Proteomes" id="UP000257127"/>
    </source>
</evidence>
<dbReference type="EMBL" id="QURB01000005">
    <property type="protein sequence ID" value="RFC54210.1"/>
    <property type="molecule type" value="Genomic_DNA"/>
</dbReference>
<evidence type="ECO:0000256" key="3">
    <source>
        <dbReference type="SAM" id="Phobius"/>
    </source>
</evidence>
<dbReference type="Pfam" id="PF02632">
    <property type="entry name" value="BioY"/>
    <property type="match status" value="1"/>
</dbReference>
<comment type="subcellular location">
    <subcellularLocation>
        <location evidence="2">Cell membrane</location>
        <topology evidence="2">Multi-pass membrane protein</topology>
    </subcellularLocation>
</comment>
<gene>
    <name evidence="4" type="ORF">DXU93_09495</name>
</gene>
<dbReference type="PANTHER" id="PTHR34295">
    <property type="entry name" value="BIOTIN TRANSPORTER BIOY"/>
    <property type="match status" value="1"/>
</dbReference>
<dbReference type="AlphaFoldDB" id="A0A3E1EXB5"/>
<feature type="transmembrane region" description="Helical" evidence="3">
    <location>
        <begin position="113"/>
        <end position="133"/>
    </location>
</feature>
<feature type="transmembrane region" description="Helical" evidence="3">
    <location>
        <begin position="145"/>
        <end position="166"/>
    </location>
</feature>
<accession>A0A3E1EXB5</accession>
<reference evidence="4 5" key="1">
    <citation type="submission" date="2018-08" db="EMBL/GenBank/DDBJ databases">
        <title>The draft genome squence of Brumimicrobium sp. N62.</title>
        <authorList>
            <person name="Du Z.-J."/>
            <person name="Luo H.-R."/>
        </authorList>
    </citation>
    <scope>NUCLEOTIDE SEQUENCE [LARGE SCALE GENOMIC DNA]</scope>
    <source>
        <strain evidence="4 5">N62</strain>
    </source>
</reference>
<dbReference type="Proteomes" id="UP000257127">
    <property type="component" value="Unassembled WGS sequence"/>
</dbReference>
<dbReference type="GO" id="GO:0015225">
    <property type="term" value="F:biotin transmembrane transporter activity"/>
    <property type="evidence" value="ECO:0007669"/>
    <property type="project" value="UniProtKB-UniRule"/>
</dbReference>
<dbReference type="Gene3D" id="1.10.1760.20">
    <property type="match status" value="1"/>
</dbReference>
<dbReference type="PIRSF" id="PIRSF016661">
    <property type="entry name" value="BioY"/>
    <property type="match status" value="1"/>
</dbReference>